<dbReference type="Proteomes" id="UP000800040">
    <property type="component" value="Unassembled WGS sequence"/>
</dbReference>
<keyword evidence="3" id="KW-1185">Reference proteome</keyword>
<evidence type="ECO:0000313" key="3">
    <source>
        <dbReference type="Proteomes" id="UP000800040"/>
    </source>
</evidence>
<dbReference type="EMBL" id="ML975335">
    <property type="protein sequence ID" value="KAF1832611.1"/>
    <property type="molecule type" value="Genomic_DNA"/>
</dbReference>
<feature type="region of interest" description="Disordered" evidence="1">
    <location>
        <begin position="50"/>
        <end position="94"/>
    </location>
</feature>
<name>A0A6A5K822_9PLEO</name>
<sequence>MHCGMPEKKQRSCGRCKSNGRSVLKEDSVSCKPLPLPLLTMNRKHLAGQWAPTPTYLKPPQDKPGQTVAQPPPTHPNTQPLHASSADEGIFQRP</sequence>
<feature type="compositionally biased region" description="Basic and acidic residues" evidence="1">
    <location>
        <begin position="1"/>
        <end position="10"/>
    </location>
</feature>
<proteinExistence type="predicted"/>
<evidence type="ECO:0000313" key="2">
    <source>
        <dbReference type="EMBL" id="KAF1832611.1"/>
    </source>
</evidence>
<protein>
    <submittedName>
        <fullName evidence="2">Uncharacterized protein</fullName>
    </submittedName>
</protein>
<accession>A0A6A5K822</accession>
<feature type="region of interest" description="Disordered" evidence="1">
    <location>
        <begin position="1"/>
        <end position="27"/>
    </location>
</feature>
<evidence type="ECO:0000256" key="1">
    <source>
        <dbReference type="SAM" id="MobiDB-lite"/>
    </source>
</evidence>
<dbReference type="AlphaFoldDB" id="A0A6A5K822"/>
<gene>
    <name evidence="2" type="ORF">BDW02DRAFT_421330</name>
</gene>
<organism evidence="2 3">
    <name type="scientific">Decorospora gaudefroyi</name>
    <dbReference type="NCBI Taxonomy" id="184978"/>
    <lineage>
        <taxon>Eukaryota</taxon>
        <taxon>Fungi</taxon>
        <taxon>Dikarya</taxon>
        <taxon>Ascomycota</taxon>
        <taxon>Pezizomycotina</taxon>
        <taxon>Dothideomycetes</taxon>
        <taxon>Pleosporomycetidae</taxon>
        <taxon>Pleosporales</taxon>
        <taxon>Pleosporineae</taxon>
        <taxon>Pleosporaceae</taxon>
        <taxon>Decorospora</taxon>
    </lineage>
</organism>
<reference evidence="2" key="1">
    <citation type="submission" date="2020-01" db="EMBL/GenBank/DDBJ databases">
        <authorList>
            <consortium name="DOE Joint Genome Institute"/>
            <person name="Haridas S."/>
            <person name="Albert R."/>
            <person name="Binder M."/>
            <person name="Bloem J."/>
            <person name="Labutti K."/>
            <person name="Salamov A."/>
            <person name="Andreopoulos B."/>
            <person name="Baker S.E."/>
            <person name="Barry K."/>
            <person name="Bills G."/>
            <person name="Bluhm B.H."/>
            <person name="Cannon C."/>
            <person name="Castanera R."/>
            <person name="Culley D.E."/>
            <person name="Daum C."/>
            <person name="Ezra D."/>
            <person name="Gonzalez J.B."/>
            <person name="Henrissat B."/>
            <person name="Kuo A."/>
            <person name="Liang C."/>
            <person name="Lipzen A."/>
            <person name="Lutzoni F."/>
            <person name="Magnuson J."/>
            <person name="Mondo S."/>
            <person name="Nolan M."/>
            <person name="Ohm R."/>
            <person name="Pangilinan J."/>
            <person name="Park H.-J."/>
            <person name="Ramirez L."/>
            <person name="Alfaro M."/>
            <person name="Sun H."/>
            <person name="Tritt A."/>
            <person name="Yoshinaga Y."/>
            <person name="Zwiers L.-H."/>
            <person name="Turgeon B.G."/>
            <person name="Goodwin S.B."/>
            <person name="Spatafora J.W."/>
            <person name="Crous P.W."/>
            <person name="Grigoriev I.V."/>
        </authorList>
    </citation>
    <scope>NUCLEOTIDE SEQUENCE</scope>
    <source>
        <strain evidence="2">P77</strain>
    </source>
</reference>